<dbReference type="InterPro" id="IPR011249">
    <property type="entry name" value="Metalloenz_LuxS/M16"/>
</dbReference>
<dbReference type="PANTHER" id="PTHR43690">
    <property type="entry name" value="NARDILYSIN"/>
    <property type="match status" value="1"/>
</dbReference>
<feature type="domain" description="Peptidase M16 C-terminal" evidence="10">
    <location>
        <begin position="694"/>
        <end position="831"/>
    </location>
</feature>
<name>A0A376C1B9_9FLAO</name>
<dbReference type="GO" id="GO:0006508">
    <property type="term" value="P:proteolysis"/>
    <property type="evidence" value="ECO:0007669"/>
    <property type="project" value="UniProtKB-KW"/>
</dbReference>
<protein>
    <submittedName>
        <fullName evidence="11">Protease3</fullName>
    </submittedName>
</protein>
<evidence type="ECO:0000256" key="8">
    <source>
        <dbReference type="RuleBase" id="RU004447"/>
    </source>
</evidence>
<evidence type="ECO:0000256" key="6">
    <source>
        <dbReference type="ARBA" id="ARBA00022833"/>
    </source>
</evidence>
<organism evidence="11 12">
    <name type="scientific">Bergeyella zoohelcum</name>
    <dbReference type="NCBI Taxonomy" id="1015"/>
    <lineage>
        <taxon>Bacteria</taxon>
        <taxon>Pseudomonadati</taxon>
        <taxon>Bacteroidota</taxon>
        <taxon>Flavobacteriia</taxon>
        <taxon>Flavobacteriales</taxon>
        <taxon>Weeksellaceae</taxon>
        <taxon>Bergeyella</taxon>
    </lineage>
</organism>
<dbReference type="Pfam" id="PF00675">
    <property type="entry name" value="Peptidase_M16"/>
    <property type="match status" value="1"/>
</dbReference>
<dbReference type="SUPFAM" id="SSF63411">
    <property type="entry name" value="LuxS/MPP-like metallohydrolase"/>
    <property type="match status" value="4"/>
</dbReference>
<keyword evidence="7" id="KW-0482">Metalloprotease</keyword>
<dbReference type="AlphaFoldDB" id="A0A376C1B9"/>
<proteinExistence type="inferred from homology"/>
<dbReference type="RefSeq" id="WP_002688867.1">
    <property type="nucleotide sequence ID" value="NZ_UFTJ01000002.1"/>
</dbReference>
<keyword evidence="3 11" id="KW-0645">Protease</keyword>
<dbReference type="PANTHER" id="PTHR43690:SF17">
    <property type="entry name" value="PROTEIN YHJJ"/>
    <property type="match status" value="1"/>
</dbReference>
<evidence type="ECO:0000256" key="5">
    <source>
        <dbReference type="ARBA" id="ARBA00022801"/>
    </source>
</evidence>
<keyword evidence="5" id="KW-0378">Hydrolase</keyword>
<reference evidence="11 12" key="1">
    <citation type="submission" date="2018-06" db="EMBL/GenBank/DDBJ databases">
        <authorList>
            <consortium name="Pathogen Informatics"/>
            <person name="Doyle S."/>
        </authorList>
    </citation>
    <scope>NUCLEOTIDE SEQUENCE [LARGE SCALE GENOMIC DNA]</scope>
    <source>
        <strain evidence="11 12">NCTC11661</strain>
    </source>
</reference>
<keyword evidence="6" id="KW-0862">Zinc</keyword>
<dbReference type="PROSITE" id="PS00143">
    <property type="entry name" value="INSULINASE"/>
    <property type="match status" value="1"/>
</dbReference>
<evidence type="ECO:0000313" key="11">
    <source>
        <dbReference type="EMBL" id="SSZ55819.1"/>
    </source>
</evidence>
<evidence type="ECO:0000256" key="1">
    <source>
        <dbReference type="ARBA" id="ARBA00001947"/>
    </source>
</evidence>
<dbReference type="Pfam" id="PF05193">
    <property type="entry name" value="Peptidase_M16_C"/>
    <property type="match status" value="2"/>
</dbReference>
<comment type="cofactor">
    <cofactor evidence="1">
        <name>Zn(2+)</name>
        <dbReference type="ChEBI" id="CHEBI:29105"/>
    </cofactor>
</comment>
<evidence type="ECO:0000256" key="7">
    <source>
        <dbReference type="ARBA" id="ARBA00023049"/>
    </source>
</evidence>
<dbReference type="InterPro" id="IPR007863">
    <property type="entry name" value="Peptidase_M16_C"/>
</dbReference>
<evidence type="ECO:0000256" key="4">
    <source>
        <dbReference type="ARBA" id="ARBA00022723"/>
    </source>
</evidence>
<feature type="domain" description="Peptidase M16 C-terminal" evidence="10">
    <location>
        <begin position="230"/>
        <end position="400"/>
    </location>
</feature>
<feature type="domain" description="Peptidase M16 N-terminal" evidence="9">
    <location>
        <begin position="32"/>
        <end position="74"/>
    </location>
</feature>
<accession>A0A376C1B9</accession>
<dbReference type="Gene3D" id="3.30.830.10">
    <property type="entry name" value="Metalloenzyme, LuxS/M16 peptidase-like"/>
    <property type="match status" value="4"/>
</dbReference>
<evidence type="ECO:0000259" key="9">
    <source>
        <dbReference type="Pfam" id="PF00675"/>
    </source>
</evidence>
<dbReference type="InterPro" id="IPR011765">
    <property type="entry name" value="Pept_M16_N"/>
</dbReference>
<dbReference type="GO" id="GO:0004222">
    <property type="term" value="F:metalloendopeptidase activity"/>
    <property type="evidence" value="ECO:0007669"/>
    <property type="project" value="InterPro"/>
</dbReference>
<evidence type="ECO:0000256" key="2">
    <source>
        <dbReference type="ARBA" id="ARBA00007261"/>
    </source>
</evidence>
<sequence length="940" mass="108243">MSNYITVDGDEHGVRIYTLENGLTVYLAQNFDAPRIQSYIAVRAGSNHDPKDNTGLAHYLEHLMFKGTSKIGAKNWRKEKECIDQIEELYERHKQANTDEEKKKIYKKIDEISLQASEYALANEYDKCLSVLGATGTNAHTWLEETVYKNNIPSNELEKFLRIEAERFSEIIPRLFHTELETVYEEFNRAQDNDARLTHNALWELLFPTHPMGQQTTLGKAEHLKNPSIKAIKKFFDTYYVPNNMAIIMVGDLDFDITIRLIQQYFGKMESKDLPLMAPVIEKPIEKIQKRTVKSPSIPRVHLAWRGAGYKNREVMLLDLITNILTNRGACGLIDLNINFAQKALFGQAYFSSHNEYSVFSMVIVPKENQTLDDGVVMLLEELEKVKKGQFPEDMLTTIINDFKVQRIKELETANGLATNLYQTFIRHQSWEEEVAELGIYEEITKEEVVHFANDFFRDNFVIVYKEDGKNEEVILVDKPEITPITLNTEEASPFLEEIIAMKTEEISPRFIDYQKEISVSEVKGRAFSFVENPYNALASLYFIFPFGKDHDAQLGLVTQVLHYLGTDQYSADELKQAFYKIGIEVDFKTGHDEMNISMIGLEENLEKGIELLWHWLQNAQPDEAVYHNLVQTIEESRTAAKQDKTKVFNALQQYAKYGKNSRFRAVLSSEQLKSISCKSLTENAKQWKDYPFEIFYYGNRRQALEEFLNQFLSPITKEIPAPKAFENPPTEGKTYFVEYDMVQTELFQVAKGKAVTPEAFGKVNLFNEYFGSGLSSIVFQEIRERKSLAYSCFVAQQTATRKEDPDYFSLYLGTQPDKLPLALATIHELMSDFPEIALQYDHAKTSALKKIASGRIVRANIFFSHHRLKRLGVDKDIRISMYNEIQETSLSDLKEKYQKAFENLVFNTALIGKYEAIPWHELHGVGAVEVLTLEDIFGY</sequence>
<keyword evidence="4" id="KW-0479">Metal-binding</keyword>
<dbReference type="Proteomes" id="UP000255515">
    <property type="component" value="Unassembled WGS sequence"/>
</dbReference>
<dbReference type="InterPro" id="IPR050626">
    <property type="entry name" value="Peptidase_M16"/>
</dbReference>
<evidence type="ECO:0000313" key="12">
    <source>
        <dbReference type="Proteomes" id="UP000255515"/>
    </source>
</evidence>
<comment type="similarity">
    <text evidence="2 8">Belongs to the peptidase M16 family.</text>
</comment>
<gene>
    <name evidence="11" type="ORF">NCTC11661_01218</name>
</gene>
<evidence type="ECO:0000256" key="3">
    <source>
        <dbReference type="ARBA" id="ARBA00022670"/>
    </source>
</evidence>
<dbReference type="EMBL" id="UFTJ01000002">
    <property type="protein sequence ID" value="SSZ55819.1"/>
    <property type="molecule type" value="Genomic_DNA"/>
</dbReference>
<dbReference type="InterPro" id="IPR001431">
    <property type="entry name" value="Pept_M16_Zn_BS"/>
</dbReference>
<evidence type="ECO:0000259" key="10">
    <source>
        <dbReference type="Pfam" id="PF05193"/>
    </source>
</evidence>
<dbReference type="GO" id="GO:0046872">
    <property type="term" value="F:metal ion binding"/>
    <property type="evidence" value="ECO:0007669"/>
    <property type="project" value="UniProtKB-KW"/>
</dbReference>